<dbReference type="Proteomes" id="UP000363661">
    <property type="component" value="Unassembled WGS sequence"/>
</dbReference>
<name>A0A564TVX9_9FIRM</name>
<feature type="region of interest" description="Disordered" evidence="1">
    <location>
        <begin position="212"/>
        <end position="231"/>
    </location>
</feature>
<sequence>MVNYMEELSVTEADNLKKTIATLFRQTCILQMKYDPVTLVPRDNLHYEICTRHRKFIEDYLSVLSCELVHDPQEHIYRLQGDGIAIEKINATVTKVILLVKLIYRDKILGEGLKATVTNLAEIREYGKNTNLINYKLTMGEWKEALYVMSKHQIIEVPGAIQNVEDETPIYIYSTINLYCGSMDITALIKEYQEDQYAEEEITEEVYEQEIQEEAEGGVEDERETVEENIY</sequence>
<proteinExistence type="predicted"/>
<gene>
    <name evidence="2" type="ORF">RTSSTS7063_01713</name>
</gene>
<dbReference type="AlphaFoldDB" id="A0A564TVX9"/>
<reference evidence="2 3" key="1">
    <citation type="submission" date="2019-07" db="EMBL/GenBank/DDBJ databases">
        <authorList>
            <person name="Hibberd C M."/>
            <person name="Gehrig L. J."/>
            <person name="Chang H.-W."/>
            <person name="Venkatesh S."/>
        </authorList>
    </citation>
    <scope>NUCLEOTIDE SEQUENCE [LARGE SCALE GENOMIC DNA]</scope>
    <source>
        <strain evidence="2">Ruminococcus_torques_SSTS_Bg7063</strain>
    </source>
</reference>
<protein>
    <recommendedName>
        <fullName evidence="4">DUF4194 domain-containing protein</fullName>
    </recommendedName>
</protein>
<dbReference type="RefSeq" id="WP_144367171.1">
    <property type="nucleotide sequence ID" value="NZ_CABHNA010000057.1"/>
</dbReference>
<evidence type="ECO:0000313" key="3">
    <source>
        <dbReference type="Proteomes" id="UP000363661"/>
    </source>
</evidence>
<keyword evidence="3" id="KW-1185">Reference proteome</keyword>
<accession>A0A564TVX9</accession>
<evidence type="ECO:0000313" key="2">
    <source>
        <dbReference type="EMBL" id="VUX11389.1"/>
    </source>
</evidence>
<organism evidence="2 3">
    <name type="scientific">[Ruminococcus] torques</name>
    <dbReference type="NCBI Taxonomy" id="33039"/>
    <lineage>
        <taxon>Bacteria</taxon>
        <taxon>Bacillati</taxon>
        <taxon>Bacillota</taxon>
        <taxon>Clostridia</taxon>
        <taxon>Lachnospirales</taxon>
        <taxon>Lachnospiraceae</taxon>
        <taxon>Mediterraneibacter</taxon>
    </lineage>
</organism>
<dbReference type="EMBL" id="CABHNA010000057">
    <property type="protein sequence ID" value="VUX11389.1"/>
    <property type="molecule type" value="Genomic_DNA"/>
</dbReference>
<evidence type="ECO:0008006" key="4">
    <source>
        <dbReference type="Google" id="ProtNLM"/>
    </source>
</evidence>
<evidence type="ECO:0000256" key="1">
    <source>
        <dbReference type="SAM" id="MobiDB-lite"/>
    </source>
</evidence>